<dbReference type="Gene3D" id="2.40.160.20">
    <property type="match status" value="1"/>
</dbReference>
<gene>
    <name evidence="1" type="ORF">EI97DRAFT_432231</name>
</gene>
<organism evidence="1 2">
    <name type="scientific">Westerdykella ornata</name>
    <dbReference type="NCBI Taxonomy" id="318751"/>
    <lineage>
        <taxon>Eukaryota</taxon>
        <taxon>Fungi</taxon>
        <taxon>Dikarya</taxon>
        <taxon>Ascomycota</taxon>
        <taxon>Pezizomycotina</taxon>
        <taxon>Dothideomycetes</taxon>
        <taxon>Pleosporomycetidae</taxon>
        <taxon>Pleosporales</taxon>
        <taxon>Sporormiaceae</taxon>
        <taxon>Westerdykella</taxon>
    </lineage>
</organism>
<evidence type="ECO:0000313" key="1">
    <source>
        <dbReference type="EMBL" id="KAF2277352.1"/>
    </source>
</evidence>
<dbReference type="OrthoDB" id="2544694at2759"/>
<keyword evidence="2" id="KW-1185">Reference proteome</keyword>
<dbReference type="AlphaFoldDB" id="A0A6A6JLH0"/>
<dbReference type="EMBL" id="ML986490">
    <property type="protein sequence ID" value="KAF2277352.1"/>
    <property type="molecule type" value="Genomic_DNA"/>
</dbReference>
<dbReference type="Pfam" id="PF11578">
    <property type="entry name" value="DUF3237"/>
    <property type="match status" value="1"/>
</dbReference>
<name>A0A6A6JLH0_WESOR</name>
<proteinExistence type="predicted"/>
<dbReference type="GeneID" id="54551300"/>
<evidence type="ECO:0000313" key="2">
    <source>
        <dbReference type="Proteomes" id="UP000800097"/>
    </source>
</evidence>
<sequence>MSGFPSLQPAFTVRVNIDAPLPVGAQHGRALTIVPIVSGTVKSEPGFEPALDAELHGTGYDYIRNDADGRNMRLDVRSQLKNKDGTLLAMYYQGPVALTDGVKGALSGSSDAKTTPYGDSFVTFSFETGSEKYKELENGIYVAAGHFIVNEPGQKGVVVEYKVSKVVKGA</sequence>
<reference evidence="1" key="1">
    <citation type="journal article" date="2020" name="Stud. Mycol.">
        <title>101 Dothideomycetes genomes: a test case for predicting lifestyles and emergence of pathogens.</title>
        <authorList>
            <person name="Haridas S."/>
            <person name="Albert R."/>
            <person name="Binder M."/>
            <person name="Bloem J."/>
            <person name="Labutti K."/>
            <person name="Salamov A."/>
            <person name="Andreopoulos B."/>
            <person name="Baker S."/>
            <person name="Barry K."/>
            <person name="Bills G."/>
            <person name="Bluhm B."/>
            <person name="Cannon C."/>
            <person name="Castanera R."/>
            <person name="Culley D."/>
            <person name="Daum C."/>
            <person name="Ezra D."/>
            <person name="Gonzalez J."/>
            <person name="Henrissat B."/>
            <person name="Kuo A."/>
            <person name="Liang C."/>
            <person name="Lipzen A."/>
            <person name="Lutzoni F."/>
            <person name="Magnuson J."/>
            <person name="Mondo S."/>
            <person name="Nolan M."/>
            <person name="Ohm R."/>
            <person name="Pangilinan J."/>
            <person name="Park H.-J."/>
            <person name="Ramirez L."/>
            <person name="Alfaro M."/>
            <person name="Sun H."/>
            <person name="Tritt A."/>
            <person name="Yoshinaga Y."/>
            <person name="Zwiers L.-H."/>
            <person name="Turgeon B."/>
            <person name="Goodwin S."/>
            <person name="Spatafora J."/>
            <person name="Crous P."/>
            <person name="Grigoriev I."/>
        </authorList>
    </citation>
    <scope>NUCLEOTIDE SEQUENCE</scope>
    <source>
        <strain evidence="1">CBS 379.55</strain>
    </source>
</reference>
<dbReference type="RefSeq" id="XP_033654891.1">
    <property type="nucleotide sequence ID" value="XM_033798125.1"/>
</dbReference>
<accession>A0A6A6JLH0</accession>
<protein>
    <submittedName>
        <fullName evidence="1">Uncharacterized protein</fullName>
    </submittedName>
</protein>
<dbReference type="Proteomes" id="UP000800097">
    <property type="component" value="Unassembled WGS sequence"/>
</dbReference>